<feature type="transmembrane region" description="Helical" evidence="1">
    <location>
        <begin position="147"/>
        <end position="171"/>
    </location>
</feature>
<gene>
    <name evidence="2" type="ORF">EVG15_10250</name>
</gene>
<accession>A0A519BK18</accession>
<keyword evidence="1" id="KW-0472">Membrane</keyword>
<evidence type="ECO:0000313" key="2">
    <source>
        <dbReference type="EMBL" id="RZD17610.1"/>
    </source>
</evidence>
<evidence type="ECO:0000313" key="3">
    <source>
        <dbReference type="Proteomes" id="UP000319296"/>
    </source>
</evidence>
<feature type="transmembrane region" description="Helical" evidence="1">
    <location>
        <begin position="183"/>
        <end position="202"/>
    </location>
</feature>
<feature type="transmembrane region" description="Helical" evidence="1">
    <location>
        <begin position="49"/>
        <end position="72"/>
    </location>
</feature>
<feature type="transmembrane region" description="Helical" evidence="1">
    <location>
        <begin position="12"/>
        <end position="29"/>
    </location>
</feature>
<dbReference type="AlphaFoldDB" id="A0A519BK18"/>
<sequence>MTNQKIKTKYLFLIPITLIAGIFLYQIVYPLKFAIRNHLNILNIIPIPFIMSSQFLIGRLSSFGNFIAIIQYKNKLLTLFNRILPLNFEILKFIRMQIPSFISTKIFPKSIFFHDIGYVLWILRIGYMPNGVTHPTSLAPTLLGTLYLLFLRNPLELMLTVLFTFCVIFYIKIILDTFGNKDVFFPFYFIIIQFINETGTVSGAFGELFFSITSFFLVLLFFKALTSPFLIKKID</sequence>
<keyword evidence="1" id="KW-0812">Transmembrane</keyword>
<dbReference type="EMBL" id="SGBB01000029">
    <property type="protein sequence ID" value="RZD17610.1"/>
    <property type="molecule type" value="Genomic_DNA"/>
</dbReference>
<keyword evidence="1" id="KW-1133">Transmembrane helix</keyword>
<organism evidence="2 3">
    <name type="scientific">Candidatus Acididesulfobacter diazotrophicus</name>
    <dbReference type="NCBI Taxonomy" id="2597226"/>
    <lineage>
        <taxon>Bacteria</taxon>
        <taxon>Deltaproteobacteria</taxon>
        <taxon>Candidatus Acidulodesulfobacterales</taxon>
        <taxon>Candidatus Acididesulfobacter</taxon>
    </lineage>
</organism>
<feature type="transmembrane region" description="Helical" evidence="1">
    <location>
        <begin position="106"/>
        <end position="127"/>
    </location>
</feature>
<feature type="transmembrane region" description="Helical" evidence="1">
    <location>
        <begin position="208"/>
        <end position="231"/>
    </location>
</feature>
<protein>
    <submittedName>
        <fullName evidence="2">Uncharacterized protein</fullName>
    </submittedName>
</protein>
<proteinExistence type="predicted"/>
<reference evidence="2 3" key="1">
    <citation type="journal article" date="2019" name="ISME J.">
        <title>Insights into ecological role of a new deltaproteobacterial order Candidatus Acidulodesulfobacterales by metagenomics and metatranscriptomics.</title>
        <authorList>
            <person name="Tan S."/>
            <person name="Liu J."/>
            <person name="Fang Y."/>
            <person name="Hedlund B.P."/>
            <person name="Lian Z.H."/>
            <person name="Huang L.Y."/>
            <person name="Li J.T."/>
            <person name="Huang L.N."/>
            <person name="Li W.J."/>
            <person name="Jiang H.C."/>
            <person name="Dong H.L."/>
            <person name="Shu W.S."/>
        </authorList>
    </citation>
    <scope>NUCLEOTIDE SEQUENCE [LARGE SCALE GENOMIC DNA]</scope>
    <source>
        <strain evidence="2">AP1</strain>
    </source>
</reference>
<name>A0A519BK18_9DELT</name>
<dbReference type="Proteomes" id="UP000319296">
    <property type="component" value="Unassembled WGS sequence"/>
</dbReference>
<comment type="caution">
    <text evidence="2">The sequence shown here is derived from an EMBL/GenBank/DDBJ whole genome shotgun (WGS) entry which is preliminary data.</text>
</comment>
<evidence type="ECO:0000256" key="1">
    <source>
        <dbReference type="SAM" id="Phobius"/>
    </source>
</evidence>